<sequence>MRIGIGPIQICGYAIFPENPIRGYV</sequence>
<reference evidence="1" key="2">
    <citation type="journal article" date="2015" name="Data Brief">
        <title>Shoot transcriptome of the giant reed, Arundo donax.</title>
        <authorList>
            <person name="Barrero R.A."/>
            <person name="Guerrero F.D."/>
            <person name="Moolhuijzen P."/>
            <person name="Goolsby J.A."/>
            <person name="Tidwell J."/>
            <person name="Bellgard S.E."/>
            <person name="Bellgard M.I."/>
        </authorList>
    </citation>
    <scope>NUCLEOTIDE SEQUENCE</scope>
    <source>
        <tissue evidence="1">Shoot tissue taken approximately 20 cm above the soil surface</tissue>
    </source>
</reference>
<dbReference type="EMBL" id="GBRH01236977">
    <property type="protein sequence ID" value="JAD60918.1"/>
    <property type="molecule type" value="Transcribed_RNA"/>
</dbReference>
<reference evidence="1" key="1">
    <citation type="submission" date="2014-09" db="EMBL/GenBank/DDBJ databases">
        <authorList>
            <person name="Magalhaes I.L.F."/>
            <person name="Oliveira U."/>
            <person name="Santos F.R."/>
            <person name="Vidigal T.H.D.A."/>
            <person name="Brescovit A.D."/>
            <person name="Santos A.J."/>
        </authorList>
    </citation>
    <scope>NUCLEOTIDE SEQUENCE</scope>
    <source>
        <tissue evidence="1">Shoot tissue taken approximately 20 cm above the soil surface</tissue>
    </source>
</reference>
<name>A0A0A9BFH9_ARUDO</name>
<proteinExistence type="predicted"/>
<protein>
    <submittedName>
        <fullName evidence="1">Uncharacterized protein</fullName>
    </submittedName>
</protein>
<evidence type="ECO:0000313" key="1">
    <source>
        <dbReference type="EMBL" id="JAD60918.1"/>
    </source>
</evidence>
<dbReference type="AlphaFoldDB" id="A0A0A9BFH9"/>
<accession>A0A0A9BFH9</accession>
<organism evidence="1">
    <name type="scientific">Arundo donax</name>
    <name type="common">Giant reed</name>
    <name type="synonym">Donax arundinaceus</name>
    <dbReference type="NCBI Taxonomy" id="35708"/>
    <lineage>
        <taxon>Eukaryota</taxon>
        <taxon>Viridiplantae</taxon>
        <taxon>Streptophyta</taxon>
        <taxon>Embryophyta</taxon>
        <taxon>Tracheophyta</taxon>
        <taxon>Spermatophyta</taxon>
        <taxon>Magnoliopsida</taxon>
        <taxon>Liliopsida</taxon>
        <taxon>Poales</taxon>
        <taxon>Poaceae</taxon>
        <taxon>PACMAD clade</taxon>
        <taxon>Arundinoideae</taxon>
        <taxon>Arundineae</taxon>
        <taxon>Arundo</taxon>
    </lineage>
</organism>